<feature type="compositionally biased region" description="Acidic residues" evidence="1">
    <location>
        <begin position="191"/>
        <end position="201"/>
    </location>
</feature>
<dbReference type="AlphaFoldDB" id="A0AAV2QA03"/>
<feature type="compositionally biased region" description="Basic and acidic residues" evidence="1">
    <location>
        <begin position="280"/>
        <end position="290"/>
    </location>
</feature>
<gene>
    <name evidence="2" type="ORF">MNOR_LOCUS8809</name>
</gene>
<sequence>MEDINFFNKDYFLLELQTASAIKNLEENDSDSFQLEKVTNVTIGLVLAAKSLKIFDSNIILNWIRKGRKLTPLIEKQFALYDTLSIYLQNNVNIEEDIQEWKQILNNTKYVFPAKDKKGWALIFGDTPIFLEKVNPDELSKSYVVQQQIETSDAEDEDIKQENEVAKIEETSDAEDEDIKKENEVAKIEDTSDSEDEDITQENEVAKIEETSDAEDEDITQENEVAKIEETSDAEDEDIKQENEVAKIEETSDAEDEDITQENEMAKREETSDAEDEDIKQENEVAKIEDTSDAEDEDITQENEVDQGRWQK</sequence>
<evidence type="ECO:0000313" key="3">
    <source>
        <dbReference type="Proteomes" id="UP001497623"/>
    </source>
</evidence>
<reference evidence="2 3" key="1">
    <citation type="submission" date="2024-05" db="EMBL/GenBank/DDBJ databases">
        <authorList>
            <person name="Wallberg A."/>
        </authorList>
    </citation>
    <scope>NUCLEOTIDE SEQUENCE [LARGE SCALE GENOMIC DNA]</scope>
</reference>
<feature type="compositionally biased region" description="Acidic residues" evidence="1">
    <location>
        <begin position="251"/>
        <end position="261"/>
    </location>
</feature>
<feature type="compositionally biased region" description="Acidic residues" evidence="1">
    <location>
        <begin position="291"/>
        <end position="305"/>
    </location>
</feature>
<evidence type="ECO:0000313" key="2">
    <source>
        <dbReference type="EMBL" id="CAL4072345.1"/>
    </source>
</evidence>
<organism evidence="2 3">
    <name type="scientific">Meganyctiphanes norvegica</name>
    <name type="common">Northern krill</name>
    <name type="synonym">Thysanopoda norvegica</name>
    <dbReference type="NCBI Taxonomy" id="48144"/>
    <lineage>
        <taxon>Eukaryota</taxon>
        <taxon>Metazoa</taxon>
        <taxon>Ecdysozoa</taxon>
        <taxon>Arthropoda</taxon>
        <taxon>Crustacea</taxon>
        <taxon>Multicrustacea</taxon>
        <taxon>Malacostraca</taxon>
        <taxon>Eumalacostraca</taxon>
        <taxon>Eucarida</taxon>
        <taxon>Euphausiacea</taxon>
        <taxon>Euphausiidae</taxon>
        <taxon>Meganyctiphanes</taxon>
    </lineage>
</organism>
<feature type="compositionally biased region" description="Basic and acidic residues" evidence="1">
    <location>
        <begin position="178"/>
        <end position="190"/>
    </location>
</feature>
<name>A0AAV2QA03_MEGNR</name>
<evidence type="ECO:0000256" key="1">
    <source>
        <dbReference type="SAM" id="MobiDB-lite"/>
    </source>
</evidence>
<feature type="compositionally biased region" description="Basic and acidic residues" evidence="1">
    <location>
        <begin position="240"/>
        <end position="250"/>
    </location>
</feature>
<protein>
    <submittedName>
        <fullName evidence="2">Uncharacterized protein</fullName>
    </submittedName>
</protein>
<feature type="compositionally biased region" description="Acidic residues" evidence="1">
    <location>
        <begin position="211"/>
        <end position="221"/>
    </location>
</feature>
<comment type="caution">
    <text evidence="2">The sequence shown here is derived from an EMBL/GenBank/DDBJ whole genome shotgun (WGS) entry which is preliminary data.</text>
</comment>
<accession>A0AAV2QA03</accession>
<dbReference type="Proteomes" id="UP001497623">
    <property type="component" value="Unassembled WGS sequence"/>
</dbReference>
<feature type="region of interest" description="Disordered" evidence="1">
    <location>
        <begin position="167"/>
        <end position="312"/>
    </location>
</feature>
<dbReference type="EMBL" id="CAXKWB010004159">
    <property type="protein sequence ID" value="CAL4072345.1"/>
    <property type="molecule type" value="Genomic_DNA"/>
</dbReference>
<proteinExistence type="predicted"/>
<keyword evidence="3" id="KW-1185">Reference proteome</keyword>